<comment type="function">
    <text evidence="6">Clathrin is the major protein of the polyhedral coat of coated pits and vesicles.</text>
</comment>
<dbReference type="GO" id="GO:0006886">
    <property type="term" value="P:intracellular protein transport"/>
    <property type="evidence" value="ECO:0007669"/>
    <property type="project" value="InterPro"/>
</dbReference>
<comment type="subcellular location">
    <subcellularLocation>
        <location evidence="1 6">Cytoplasmic vesicle membrane</location>
        <topology evidence="1 6">Peripheral membrane protein</topology>
        <orientation evidence="1 6">Cytoplasmic side</orientation>
    </subcellularLocation>
    <subcellularLocation>
        <location evidence="6">Membrane</location>
        <location evidence="6">Coated pit</location>
        <topology evidence="6">Peripheral membrane protein</topology>
        <orientation evidence="6">Cytoplasmic side</orientation>
    </subcellularLocation>
    <text evidence="6">Cytoplasmic face of coated pits and vesicles.</text>
</comment>
<sequence length="162" mass="18312">MTSSDAALDSKSNLCNGGFSRQASARYEGVAVDHMNGNAKCPEDPQKNEIMKKWREDVQRQIEAKKEMEAKALQEVTTKAKQELDSWMKSRKEKIDAKSAKLEKEAKKESKGRGDKEFDWRKVADMLTKSGFSVDDQSSGPSQKMVELIFMKAKEQESKVKS</sequence>
<proteinExistence type="inferred from homology"/>
<keyword evidence="3 6" id="KW-0472">Membrane</keyword>
<evidence type="ECO:0000256" key="3">
    <source>
        <dbReference type="ARBA" id="ARBA00023136"/>
    </source>
</evidence>
<evidence type="ECO:0000256" key="7">
    <source>
        <dbReference type="SAM" id="MobiDB-lite"/>
    </source>
</evidence>
<accession>A0AAD8PGC9</accession>
<organism evidence="8 9">
    <name type="scientific">Babesia gibsoni</name>
    <dbReference type="NCBI Taxonomy" id="33632"/>
    <lineage>
        <taxon>Eukaryota</taxon>
        <taxon>Sar</taxon>
        <taxon>Alveolata</taxon>
        <taxon>Apicomplexa</taxon>
        <taxon>Aconoidasida</taxon>
        <taxon>Piroplasmida</taxon>
        <taxon>Babesiidae</taxon>
        <taxon>Babesia</taxon>
    </lineage>
</organism>
<dbReference type="GO" id="GO:0030132">
    <property type="term" value="C:clathrin coat of coated pit"/>
    <property type="evidence" value="ECO:0007669"/>
    <property type="project" value="InterPro"/>
</dbReference>
<evidence type="ECO:0000313" key="8">
    <source>
        <dbReference type="EMBL" id="KAK1444876.1"/>
    </source>
</evidence>
<evidence type="ECO:0000256" key="4">
    <source>
        <dbReference type="ARBA" id="ARBA00023176"/>
    </source>
</evidence>
<dbReference type="Pfam" id="PF01086">
    <property type="entry name" value="Clathrin_lg_ch"/>
    <property type="match status" value="1"/>
</dbReference>
<dbReference type="GO" id="GO:0030130">
    <property type="term" value="C:clathrin coat of trans-Golgi network vesicle"/>
    <property type="evidence" value="ECO:0007669"/>
    <property type="project" value="InterPro"/>
</dbReference>
<dbReference type="GO" id="GO:0016192">
    <property type="term" value="P:vesicle-mediated transport"/>
    <property type="evidence" value="ECO:0007669"/>
    <property type="project" value="InterPro"/>
</dbReference>
<name>A0AAD8PGC9_BABGI</name>
<dbReference type="AlphaFoldDB" id="A0AAD8PGC9"/>
<evidence type="ECO:0000256" key="2">
    <source>
        <dbReference type="ARBA" id="ARBA00005263"/>
    </source>
</evidence>
<feature type="region of interest" description="Disordered" evidence="7">
    <location>
        <begin position="92"/>
        <end position="119"/>
    </location>
</feature>
<dbReference type="GO" id="GO:0005198">
    <property type="term" value="F:structural molecule activity"/>
    <property type="evidence" value="ECO:0007669"/>
    <property type="project" value="InterPro"/>
</dbReference>
<keyword evidence="4 6" id="KW-0168">Coated pit</keyword>
<comment type="similarity">
    <text evidence="2 6">Belongs to the clathrin light chain family.</text>
</comment>
<keyword evidence="9" id="KW-1185">Reference proteome</keyword>
<evidence type="ECO:0000313" key="9">
    <source>
        <dbReference type="Proteomes" id="UP001230268"/>
    </source>
</evidence>
<evidence type="ECO:0000256" key="6">
    <source>
        <dbReference type="RuleBase" id="RU363137"/>
    </source>
</evidence>
<dbReference type="InterPro" id="IPR000996">
    <property type="entry name" value="Clathrin_L-chain"/>
</dbReference>
<evidence type="ECO:0000256" key="5">
    <source>
        <dbReference type="ARBA" id="ARBA00023329"/>
    </source>
</evidence>
<evidence type="ECO:0000256" key="1">
    <source>
        <dbReference type="ARBA" id="ARBA00004180"/>
    </source>
</evidence>
<gene>
    <name evidence="8" type="ORF">BgAZ_107820</name>
</gene>
<dbReference type="EMBL" id="JAVEPI010000001">
    <property type="protein sequence ID" value="KAK1444876.1"/>
    <property type="molecule type" value="Genomic_DNA"/>
</dbReference>
<dbReference type="Proteomes" id="UP001230268">
    <property type="component" value="Unassembled WGS sequence"/>
</dbReference>
<comment type="caution">
    <text evidence="8">The sequence shown here is derived from an EMBL/GenBank/DDBJ whole genome shotgun (WGS) entry which is preliminary data.</text>
</comment>
<protein>
    <recommendedName>
        <fullName evidence="6">Clathrin light chain</fullName>
    </recommendedName>
</protein>
<keyword evidence="5 6" id="KW-0968">Cytoplasmic vesicle</keyword>
<reference evidence="8" key="1">
    <citation type="submission" date="2023-08" db="EMBL/GenBank/DDBJ databases">
        <title>Draft sequence of the Babesia gibsoni genome.</title>
        <authorList>
            <person name="Yamagishi J.Y."/>
            <person name="Xuan X.X."/>
        </authorList>
    </citation>
    <scope>NUCLEOTIDE SEQUENCE</scope>
    <source>
        <strain evidence="8">Azabu</strain>
    </source>
</reference>